<accession>U2ZRL1</accession>
<keyword evidence="2" id="KW-1185">Reference proteome</keyword>
<dbReference type="InterPro" id="IPR036895">
    <property type="entry name" value="Uracil-DNA_glycosylase-like_sf"/>
</dbReference>
<proteinExistence type="predicted"/>
<comment type="caution">
    <text evidence="1">The sequence shown here is derived from an EMBL/GenBank/DDBJ whole genome shotgun (WGS) entry which is preliminary data.</text>
</comment>
<dbReference type="RefSeq" id="WP_021688911.1">
    <property type="nucleotide sequence ID" value="NZ_BASZ01000002.1"/>
</dbReference>
<dbReference type="SUPFAM" id="SSF52141">
    <property type="entry name" value="Uracil-DNA glycosylase-like"/>
    <property type="match status" value="1"/>
</dbReference>
<dbReference type="eggNOG" id="COG1573">
    <property type="taxonomic scope" value="Bacteria"/>
</dbReference>
<reference evidence="1 2" key="1">
    <citation type="submission" date="2013-09" db="EMBL/GenBank/DDBJ databases">
        <title>Whole genome shotgun sequence of Novosphingobium tardaugens NBRC 16725.</title>
        <authorList>
            <person name="Isaki S."/>
            <person name="Hosoyama A."/>
            <person name="Tsuchikane K."/>
            <person name="Katsumata H."/>
            <person name="Ando Y."/>
            <person name="Yamazaki S."/>
            <person name="Fujita N."/>
        </authorList>
    </citation>
    <scope>NUCLEOTIDE SEQUENCE [LARGE SCALE GENOMIC DNA]</scope>
    <source>
        <strain evidence="1 2">NBRC 16725</strain>
    </source>
</reference>
<evidence type="ECO:0000313" key="2">
    <source>
        <dbReference type="Proteomes" id="UP000016568"/>
    </source>
</evidence>
<sequence>MGEHANLTPAQALAGAMNWWREAGVDLHFVDETHQWIVDSPEEAGIPAPRRAMAMPPPEMEPEVLPPLLAIRDNWPQTLEEFSPWWLQEPALDRGGTSPRVAPRGVTHPELMILVPEPEADDRQELLSGPLGAFLDAMLAAMGIAPERTYRASALPRNTPLADWNAAAHSGMRDLTLHHIDLVQPERVLVFGRNILPLLSHNPAQNPADYCEINHRDRKIPVIVGWDLAALLGRAKARSMFWQRWLDWTDT</sequence>
<gene>
    <name evidence="1" type="ORF">NT2_02_00870</name>
</gene>
<dbReference type="Proteomes" id="UP000016568">
    <property type="component" value="Unassembled WGS sequence"/>
</dbReference>
<dbReference type="EMBL" id="BASZ01000002">
    <property type="protein sequence ID" value="GAD48004.1"/>
    <property type="molecule type" value="Genomic_DNA"/>
</dbReference>
<evidence type="ECO:0008006" key="3">
    <source>
        <dbReference type="Google" id="ProtNLM"/>
    </source>
</evidence>
<protein>
    <recommendedName>
        <fullName evidence="3">Uracil-DNA glycosylase-like domain-containing protein</fullName>
    </recommendedName>
</protein>
<evidence type="ECO:0000313" key="1">
    <source>
        <dbReference type="EMBL" id="GAD48004.1"/>
    </source>
</evidence>
<dbReference type="AlphaFoldDB" id="U2ZRL1"/>
<name>U2ZRL1_9SPHN</name>
<dbReference type="Gene3D" id="3.40.470.10">
    <property type="entry name" value="Uracil-DNA glycosylase-like domain"/>
    <property type="match status" value="1"/>
</dbReference>
<organism evidence="1 2">
    <name type="scientific">Caenibius tardaugens NBRC 16725</name>
    <dbReference type="NCBI Taxonomy" id="1219035"/>
    <lineage>
        <taxon>Bacteria</taxon>
        <taxon>Pseudomonadati</taxon>
        <taxon>Pseudomonadota</taxon>
        <taxon>Alphaproteobacteria</taxon>
        <taxon>Sphingomonadales</taxon>
        <taxon>Erythrobacteraceae</taxon>
        <taxon>Caenibius</taxon>
    </lineage>
</organism>